<evidence type="ECO:0000313" key="3">
    <source>
        <dbReference type="Proteomes" id="UP000287388"/>
    </source>
</evidence>
<dbReference type="Proteomes" id="UP000287388">
    <property type="component" value="Chromosome"/>
</dbReference>
<proteinExistence type="predicted"/>
<dbReference type="EMBL" id="CP035093">
    <property type="protein sequence ID" value="QAT13841.1"/>
    <property type="molecule type" value="Genomic_DNA"/>
</dbReference>
<accession>A0A410NVE7</accession>
<dbReference type="EMBL" id="CP066026">
    <property type="protein sequence ID" value="QQB88795.1"/>
    <property type="molecule type" value="Genomic_DNA"/>
</dbReference>
<reference evidence="1 3" key="1">
    <citation type="submission" date="2019-01" db="EMBL/GenBank/DDBJ databases">
        <title>Brevundimonas diminuta Genome sequencing and assembly.</title>
        <authorList>
            <person name="Chen H."/>
        </authorList>
    </citation>
    <scope>NUCLEOTIDE SEQUENCE [LARGE SCALE GENOMIC DNA]</scope>
    <source>
        <strain evidence="1">ATCC</strain>
        <strain evidence="3">ATCC(B) 19146</strain>
    </source>
</reference>
<dbReference type="RefSeq" id="WP_128719341.1">
    <property type="nucleotide sequence ID" value="NZ_BJNC01000010.1"/>
</dbReference>
<sequence length="104" mass="11915">MDEQDMVHSAASGSIPVEDVDTLPEIVVGLRVRLRADRAENWIQPLRDFAKKGREATVTAVGRLIIRTEFDVKRKGARPQVDFTQSPSLFWRDYEPIKDTPHDR</sequence>
<dbReference type="AlphaFoldDB" id="A0A410NVE7"/>
<reference evidence="2 4" key="2">
    <citation type="submission" date="2020-12" db="EMBL/GenBank/DDBJ databases">
        <title>FDA dAtabase for Regulatory Grade micrObial Sequences (FDA-ARGOS): Supporting development and validation of Infectious Disease Dx tests.</title>
        <authorList>
            <person name="Kerrigan L."/>
            <person name="Long C."/>
            <person name="Tallon L."/>
            <person name="Sadzewicz L."/>
            <person name="Zhao X."/>
            <person name="Boylan J."/>
            <person name="Ott S."/>
            <person name="Bowen H."/>
            <person name="Vavikolanu K."/>
            <person name="Mehta A."/>
            <person name="Aluvathingal J."/>
            <person name="Nadendla S."/>
            <person name="Yan Y."/>
            <person name="Sichtig H."/>
        </authorList>
    </citation>
    <scope>NUCLEOTIDE SEQUENCE [LARGE SCALE GENOMIC DNA]</scope>
    <source>
        <strain evidence="2 4">FDAARGOS_1026</strain>
    </source>
</reference>
<evidence type="ECO:0000313" key="1">
    <source>
        <dbReference type="EMBL" id="QAT13841.1"/>
    </source>
</evidence>
<evidence type="ECO:0000313" key="4">
    <source>
        <dbReference type="Proteomes" id="UP000596117"/>
    </source>
</evidence>
<protein>
    <submittedName>
        <fullName evidence="1">Uncharacterized protein</fullName>
    </submittedName>
</protein>
<name>A0A410NVE7_BREDI</name>
<keyword evidence="4" id="KW-1185">Reference proteome</keyword>
<gene>
    <name evidence="1" type="ORF">EQG53_05415</name>
    <name evidence="2" type="ORF">I6H83_17015</name>
</gene>
<dbReference type="KEGG" id="bdm:EQG53_05415"/>
<evidence type="ECO:0000313" key="2">
    <source>
        <dbReference type="EMBL" id="QQB88795.1"/>
    </source>
</evidence>
<organism evidence="1 3">
    <name type="scientific">Brevundimonas diminuta</name>
    <name type="common">Pseudomonas diminuta</name>
    <dbReference type="NCBI Taxonomy" id="293"/>
    <lineage>
        <taxon>Bacteria</taxon>
        <taxon>Pseudomonadati</taxon>
        <taxon>Pseudomonadota</taxon>
        <taxon>Alphaproteobacteria</taxon>
        <taxon>Caulobacterales</taxon>
        <taxon>Caulobacteraceae</taxon>
        <taxon>Brevundimonas</taxon>
    </lineage>
</organism>
<dbReference type="Proteomes" id="UP000596117">
    <property type="component" value="Chromosome"/>
</dbReference>